<organism evidence="1 2">
    <name type="scientific">Araneus ventricosus</name>
    <name type="common">Orbweaver spider</name>
    <name type="synonym">Epeira ventricosa</name>
    <dbReference type="NCBI Taxonomy" id="182803"/>
    <lineage>
        <taxon>Eukaryota</taxon>
        <taxon>Metazoa</taxon>
        <taxon>Ecdysozoa</taxon>
        <taxon>Arthropoda</taxon>
        <taxon>Chelicerata</taxon>
        <taxon>Arachnida</taxon>
        <taxon>Araneae</taxon>
        <taxon>Araneomorphae</taxon>
        <taxon>Entelegynae</taxon>
        <taxon>Araneoidea</taxon>
        <taxon>Araneidae</taxon>
        <taxon>Araneus</taxon>
    </lineage>
</organism>
<reference evidence="1 2" key="1">
    <citation type="journal article" date="2019" name="Sci. Rep.">
        <title>Orb-weaving spider Araneus ventricosus genome elucidates the spidroin gene catalogue.</title>
        <authorList>
            <person name="Kono N."/>
            <person name="Nakamura H."/>
            <person name="Ohtoshi R."/>
            <person name="Moran D.A.P."/>
            <person name="Shinohara A."/>
            <person name="Yoshida Y."/>
            <person name="Fujiwara M."/>
            <person name="Mori M."/>
            <person name="Tomita M."/>
            <person name="Arakawa K."/>
        </authorList>
    </citation>
    <scope>NUCLEOTIDE SEQUENCE [LARGE SCALE GENOMIC DNA]</scope>
</reference>
<accession>A0A4Y2WLT6</accession>
<gene>
    <name evidence="1" type="ORF">AVEN_95660_1</name>
</gene>
<sequence>MKRQTLSIENKSIAIVNCIENGETNLNGELPVDVQVGYLSTSIASLGDSSMPNFYLEVDFKFSQVNASQHSNASGSNQENESVFPHDPSGIPDSEEINIVQFKTENNSTLTVCSLSTNEKSSGLANSKVEVFHCKYCEKKFT</sequence>
<proteinExistence type="predicted"/>
<dbReference type="Proteomes" id="UP000499080">
    <property type="component" value="Unassembled WGS sequence"/>
</dbReference>
<protein>
    <submittedName>
        <fullName evidence="1">Uncharacterized protein</fullName>
    </submittedName>
</protein>
<evidence type="ECO:0000313" key="1">
    <source>
        <dbReference type="EMBL" id="GBO38011.1"/>
    </source>
</evidence>
<name>A0A4Y2WLT6_ARAVE</name>
<evidence type="ECO:0000313" key="2">
    <source>
        <dbReference type="Proteomes" id="UP000499080"/>
    </source>
</evidence>
<dbReference type="EMBL" id="BGPR01062606">
    <property type="protein sequence ID" value="GBO38011.1"/>
    <property type="molecule type" value="Genomic_DNA"/>
</dbReference>
<keyword evidence="2" id="KW-1185">Reference proteome</keyword>
<dbReference type="AlphaFoldDB" id="A0A4Y2WLT6"/>
<comment type="caution">
    <text evidence="1">The sequence shown here is derived from an EMBL/GenBank/DDBJ whole genome shotgun (WGS) entry which is preliminary data.</text>
</comment>